<comment type="caution">
    <text evidence="1">The sequence shown here is derived from an EMBL/GenBank/DDBJ whole genome shotgun (WGS) entry which is preliminary data.</text>
</comment>
<proteinExistence type="predicted"/>
<name>A0A7X8SK36_9BACT</name>
<keyword evidence="2" id="KW-1185">Reference proteome</keyword>
<evidence type="ECO:0000313" key="2">
    <source>
        <dbReference type="Proteomes" id="UP000585050"/>
    </source>
</evidence>
<protein>
    <submittedName>
        <fullName evidence="1">Uncharacterized protein</fullName>
    </submittedName>
</protein>
<dbReference type="AlphaFoldDB" id="A0A7X8SK36"/>
<reference evidence="1 2" key="1">
    <citation type="submission" date="2020-04" db="EMBL/GenBank/DDBJ databases">
        <title>Flammeovirga sp. SR4, a novel species isolated from seawater.</title>
        <authorList>
            <person name="Wang X."/>
        </authorList>
    </citation>
    <scope>NUCLEOTIDE SEQUENCE [LARGE SCALE GENOMIC DNA]</scope>
    <source>
        <strain evidence="1 2">SR4</strain>
    </source>
</reference>
<gene>
    <name evidence="1" type="ORF">HGP29_10455</name>
</gene>
<organism evidence="1 2">
    <name type="scientific">Flammeovirga agarivorans</name>
    <dbReference type="NCBI Taxonomy" id="2726742"/>
    <lineage>
        <taxon>Bacteria</taxon>
        <taxon>Pseudomonadati</taxon>
        <taxon>Bacteroidota</taxon>
        <taxon>Cytophagia</taxon>
        <taxon>Cytophagales</taxon>
        <taxon>Flammeovirgaceae</taxon>
        <taxon>Flammeovirga</taxon>
    </lineage>
</organism>
<evidence type="ECO:0000313" key="1">
    <source>
        <dbReference type="EMBL" id="NLR91630.1"/>
    </source>
</evidence>
<accession>A0A7X8SK36</accession>
<dbReference type="RefSeq" id="WP_168882346.1">
    <property type="nucleotide sequence ID" value="NZ_JABAIL010000003.1"/>
</dbReference>
<dbReference type="Proteomes" id="UP000585050">
    <property type="component" value="Unassembled WGS sequence"/>
</dbReference>
<dbReference type="EMBL" id="JABAIL010000003">
    <property type="protein sequence ID" value="NLR91630.1"/>
    <property type="molecule type" value="Genomic_DNA"/>
</dbReference>
<sequence length="143" mass="16835">MKSLSTSNNLSLKVNHLDLLNILQDAFYQERKKFSNLEKGLEYTGVILFHTKERTIPILYIFKEDSFYFFLMRLEHYTNQVPKSIQHILKKESSLPLNKIEVMKTILNHLITNSDTRFLSIQLISSQYLFTIPIYPFLISSSN</sequence>